<protein>
    <submittedName>
        <fullName evidence="5">Chromosome 3, complete genome</fullName>
    </submittedName>
</protein>
<dbReference type="PANTHER" id="PTHR10067">
    <property type="entry name" value="PHOSPHATIDYLSERINE DECARBOXYLASE"/>
    <property type="match status" value="1"/>
</dbReference>
<feature type="region of interest" description="Disordered" evidence="3">
    <location>
        <begin position="1"/>
        <end position="21"/>
    </location>
</feature>
<dbReference type="eggNOG" id="KOG2419">
    <property type="taxonomic scope" value="Eukaryota"/>
</dbReference>
<dbReference type="EnsemblFungi" id="CEF88214">
    <property type="protein sequence ID" value="CEF88214"/>
    <property type="gene ID" value="FGRRES_17553"/>
</dbReference>
<keyword evidence="7" id="KW-1185">Reference proteome</keyword>
<dbReference type="EMBL" id="HG970334">
    <property type="protein sequence ID" value="CEF88214.1"/>
    <property type="molecule type" value="Genomic_DNA"/>
</dbReference>
<reference evidence="6 7" key="2">
    <citation type="journal article" date="2010" name="Nature">
        <title>Comparative genomics reveals mobile pathogenicity chromosomes in Fusarium.</title>
        <authorList>
            <person name="Ma L.J."/>
            <person name="van der Does H.C."/>
            <person name="Borkovich K.A."/>
            <person name="Coleman J.J."/>
            <person name="Daboussi M.J."/>
            <person name="Di Pietro A."/>
            <person name="Dufresne M."/>
            <person name="Freitag M."/>
            <person name="Grabherr M."/>
            <person name="Henrissat B."/>
            <person name="Houterman P.M."/>
            <person name="Kang S."/>
            <person name="Shim W.B."/>
            <person name="Woloshuk C."/>
            <person name="Xie X."/>
            <person name="Xu J.R."/>
            <person name="Antoniw J."/>
            <person name="Baker S.E."/>
            <person name="Bluhm B.H."/>
            <person name="Breakspear A."/>
            <person name="Brown D.W."/>
            <person name="Butchko R.A."/>
            <person name="Chapman S."/>
            <person name="Coulson R."/>
            <person name="Coutinho P.M."/>
            <person name="Danchin E.G."/>
            <person name="Diener A."/>
            <person name="Gale L.R."/>
            <person name="Gardiner D.M."/>
            <person name="Goff S."/>
            <person name="Hammond-Kosack K.E."/>
            <person name="Hilburn K."/>
            <person name="Hua-Van A."/>
            <person name="Jonkers W."/>
            <person name="Kazan K."/>
            <person name="Kodira C.D."/>
            <person name="Koehrsen M."/>
            <person name="Kumar L."/>
            <person name="Lee Y.H."/>
            <person name="Li L."/>
            <person name="Manners J.M."/>
            <person name="Miranda-Saavedra D."/>
            <person name="Mukherjee M."/>
            <person name="Park G."/>
            <person name="Park J."/>
            <person name="Park S.Y."/>
            <person name="Proctor R.H."/>
            <person name="Regev A."/>
            <person name="Ruiz-Roldan M.C."/>
            <person name="Sain D."/>
            <person name="Sakthikumar S."/>
            <person name="Sykes S."/>
            <person name="Schwartz D.C."/>
            <person name="Turgeon B.G."/>
            <person name="Wapinski I."/>
            <person name="Yoder O."/>
            <person name="Young S."/>
            <person name="Zeng Q."/>
            <person name="Zhou S."/>
            <person name="Galagan J."/>
            <person name="Cuomo C.A."/>
            <person name="Kistler H.C."/>
            <person name="Rep M."/>
        </authorList>
    </citation>
    <scope>GENOME REANNOTATION</scope>
    <source>
        <strain evidence="7">ATCC MYA-4620 / CBS 123657 / FGSC 9075 / NRRL 31084 / PH-1</strain>
        <strain evidence="6">PH-1 / ATCC MYA-4620 / FGSC 9075 / NRRL 31084</strain>
    </source>
</reference>
<evidence type="ECO:0000256" key="1">
    <source>
        <dbReference type="ARBA" id="ARBA00022793"/>
    </source>
</evidence>
<dbReference type="PANTHER" id="PTHR10067:SF9">
    <property type="entry name" value="PHOSPHATIDYLSERINE DECARBOXYLASE FAMILY PROTEIN (AFU_ORTHOLOGUE AFUA_7G01730)"/>
    <property type="match status" value="1"/>
</dbReference>
<reference evidence="5 7" key="3">
    <citation type="journal article" date="2015" name="BMC Genomics">
        <title>The completed genome sequence of the pathogenic ascomycete fungus Fusarium graminearum.</title>
        <authorList>
            <person name="King R."/>
            <person name="Urban M."/>
            <person name="Hammond-Kosack M.C."/>
            <person name="Hassani-Pak K."/>
            <person name="Hammond-Kosack K.E."/>
        </authorList>
    </citation>
    <scope>NUCLEOTIDE SEQUENCE [LARGE SCALE GENOMIC DNA]</scope>
    <source>
        <strain evidence="7">ATCC MYA-4620 / CBS 123657 / FGSC 9075 / NRRL 31084 / PH-1</strain>
        <strain evidence="5">PH-1</strain>
    </source>
</reference>
<proteinExistence type="predicted"/>
<dbReference type="Pfam" id="PF12588">
    <property type="entry name" value="PSDC"/>
    <property type="match status" value="1"/>
</dbReference>
<accession>A0A098E3L5</accession>
<dbReference type="GO" id="GO:0005739">
    <property type="term" value="C:mitochondrion"/>
    <property type="evidence" value="ECO:0007669"/>
    <property type="project" value="TreeGrafter"/>
</dbReference>
<evidence type="ECO:0000256" key="3">
    <source>
        <dbReference type="SAM" id="MobiDB-lite"/>
    </source>
</evidence>
<reference evidence="6 7" key="1">
    <citation type="journal article" date="2007" name="Science">
        <title>The Fusarium graminearum genome reveals a link between localized polymorphism and pathogen specialization.</title>
        <authorList>
            <person name="Cuomo C.A."/>
            <person name="Gueldener U."/>
            <person name="Xu J.-R."/>
            <person name="Trail F."/>
            <person name="Turgeon B.G."/>
            <person name="Di Pietro A."/>
            <person name="Walton J.D."/>
            <person name="Ma L.-J."/>
            <person name="Baker S.E."/>
            <person name="Rep M."/>
            <person name="Adam G."/>
            <person name="Antoniw J."/>
            <person name="Baldwin T."/>
            <person name="Calvo S.E."/>
            <person name="Chang Y.-L."/>
            <person name="DeCaprio D."/>
            <person name="Gale L.R."/>
            <person name="Gnerre S."/>
            <person name="Goswami R.S."/>
            <person name="Hammond-Kosack K."/>
            <person name="Harris L.J."/>
            <person name="Hilburn K."/>
            <person name="Kennell J.C."/>
            <person name="Kroken S."/>
            <person name="Magnuson J.K."/>
            <person name="Mannhaupt G."/>
            <person name="Mauceli E.W."/>
            <person name="Mewes H.-W."/>
            <person name="Mitterbauer R."/>
            <person name="Muehlbauer G."/>
            <person name="Muensterkoetter M."/>
            <person name="Nelson D."/>
            <person name="O'Donnell K."/>
            <person name="Ouellet T."/>
            <person name="Qi W."/>
            <person name="Quesneville H."/>
            <person name="Roncero M.I.G."/>
            <person name="Seong K.-Y."/>
            <person name="Tetko I.V."/>
            <person name="Urban M."/>
            <person name="Waalwijk C."/>
            <person name="Ward T.J."/>
            <person name="Yao J."/>
            <person name="Birren B.W."/>
            <person name="Kistler H.C."/>
        </authorList>
    </citation>
    <scope>NUCLEOTIDE SEQUENCE [LARGE SCALE GENOMIC DNA]</scope>
    <source>
        <strain evidence="7">ATCC MYA-4620 / CBS 123657 / FGSC 9075 / NRRL 31084 / PH-1</strain>
        <strain evidence="6">PH-1 / ATCC MYA-4620 / FGSC 9075 / NRRL 31084</strain>
    </source>
</reference>
<dbReference type="InParanoid" id="A0A098E3L5"/>
<dbReference type="InterPro" id="IPR022237">
    <property type="entry name" value="PsiD-like"/>
</dbReference>
<sequence length="451" mass="50019">MRIPATSRHTTGHRPMGKWSPYQRPKIQRWVAGKVNEAYQRNLPLDPSLVVFQQLINSNPTWKALADPMFTQSSKNYDPTGEPAIRSFEEFLNVVNVMIKSSPPFYVKETPETANEMLGLPINAIMDWPMGTMAGHEFWLTPEINASFKNVLNTWGSFLSSPASRDSLKGWLSEEALMKIEEAANCGKKGSTFDEIFVCDPTAPYYGYASWDDFFTRKFRDGIRPVECPDDATPTLTCPDPTLVIANACESAPLQVAENVKLQDTFWLKSQPYSLDRMMNNNPLASRFVGGTVYQAFLSSKSYHRWHAPVSGSVVGIEQVPGTYYSENYFEGLAGNWRAADPAAPNNSQAYLSAVATRAIIWIQAKNPTIGLMAIVFIGMAEVSACEFTVSIGDAVVKGQGIGMFHFGGSTHCLVFRKGVKLRFCNEPPWNMATEQNNRVNSALAIASACE</sequence>
<dbReference type="AlphaFoldDB" id="A0A098E3L5"/>
<name>A0A098E3L5_GIBZE</name>
<organism evidence="5 7">
    <name type="scientific">Gibberella zeae (strain ATCC MYA-4620 / CBS 123657 / FGSC 9075 / NRRL 31084 / PH-1)</name>
    <name type="common">Wheat head blight fungus</name>
    <name type="synonym">Fusarium graminearum</name>
    <dbReference type="NCBI Taxonomy" id="229533"/>
    <lineage>
        <taxon>Eukaryota</taxon>
        <taxon>Fungi</taxon>
        <taxon>Dikarya</taxon>
        <taxon>Ascomycota</taxon>
        <taxon>Pezizomycotina</taxon>
        <taxon>Sordariomycetes</taxon>
        <taxon>Hypocreomycetidae</taxon>
        <taxon>Hypocreales</taxon>
        <taxon>Nectriaceae</taxon>
        <taxon>Fusarium</taxon>
    </lineage>
</organism>
<evidence type="ECO:0000259" key="4">
    <source>
        <dbReference type="Pfam" id="PF12588"/>
    </source>
</evidence>
<dbReference type="Proteomes" id="UP000070720">
    <property type="component" value="Chromosome 3"/>
</dbReference>
<keyword evidence="1" id="KW-0210">Decarboxylase</keyword>
<dbReference type="GO" id="GO:0006646">
    <property type="term" value="P:phosphatidylethanolamine biosynthetic process"/>
    <property type="evidence" value="ECO:0007669"/>
    <property type="project" value="TreeGrafter"/>
</dbReference>
<dbReference type="InterPro" id="IPR003817">
    <property type="entry name" value="PS_Dcarbxylase"/>
</dbReference>
<dbReference type="Pfam" id="PF02666">
    <property type="entry name" value="PS_Dcarbxylase"/>
    <property type="match status" value="1"/>
</dbReference>
<evidence type="ECO:0000313" key="5">
    <source>
        <dbReference type="EMBL" id="CEF88214.1"/>
    </source>
</evidence>
<dbReference type="STRING" id="229533.A0A098E3L5"/>
<accession>A0A0E0SP51</accession>
<gene>
    <name evidence="6" type="primary">FG11422.1</name>
    <name evidence="5" type="ORF">FGRAMPH1_01T22023</name>
</gene>
<dbReference type="VEuPathDB" id="FungiDB:FGRAMPH1_01G22023"/>
<evidence type="ECO:0000313" key="7">
    <source>
        <dbReference type="Proteomes" id="UP000070720"/>
    </source>
</evidence>
<keyword evidence="2" id="KW-0456">Lyase</keyword>
<dbReference type="GO" id="GO:0004609">
    <property type="term" value="F:phosphatidylserine decarboxylase activity"/>
    <property type="evidence" value="ECO:0007669"/>
    <property type="project" value="InterPro"/>
</dbReference>
<evidence type="ECO:0000313" key="6">
    <source>
        <dbReference type="EnsemblFungi" id="CEF88214"/>
    </source>
</evidence>
<evidence type="ECO:0000256" key="2">
    <source>
        <dbReference type="ARBA" id="ARBA00023239"/>
    </source>
</evidence>
<reference evidence="6" key="4">
    <citation type="submission" date="2017-01" db="UniProtKB">
        <authorList>
            <consortium name="EnsemblFungi"/>
        </authorList>
    </citation>
    <scope>IDENTIFICATION</scope>
    <source>
        <strain evidence="6">PH-1 / ATCC MYA-4620 / FGSC 9075 / NRRL 31084</strain>
    </source>
</reference>
<feature type="domain" description="L-tryptophan decarboxylase PsiD-like" evidence="4">
    <location>
        <begin position="47"/>
        <end position="179"/>
    </location>
</feature>